<evidence type="ECO:0000313" key="3">
    <source>
        <dbReference type="Proteomes" id="UP000613512"/>
    </source>
</evidence>
<dbReference type="RefSeq" id="WP_188384985.1">
    <property type="nucleotide sequence ID" value="NZ_BMEY01000012.1"/>
</dbReference>
<organism evidence="2 3">
    <name type="scientific">Ornithinibacillus halotolerans</name>
    <dbReference type="NCBI Taxonomy" id="1274357"/>
    <lineage>
        <taxon>Bacteria</taxon>
        <taxon>Bacillati</taxon>
        <taxon>Bacillota</taxon>
        <taxon>Bacilli</taxon>
        <taxon>Bacillales</taxon>
        <taxon>Bacillaceae</taxon>
        <taxon>Ornithinibacillus</taxon>
    </lineage>
</organism>
<feature type="transmembrane region" description="Helical" evidence="1">
    <location>
        <begin position="36"/>
        <end position="66"/>
    </location>
</feature>
<dbReference type="EMBL" id="BMEY01000012">
    <property type="protein sequence ID" value="GGA80475.1"/>
    <property type="molecule type" value="Genomic_DNA"/>
</dbReference>
<gene>
    <name evidence="2" type="ORF">GCM10008025_24850</name>
</gene>
<keyword evidence="3" id="KW-1185">Reference proteome</keyword>
<dbReference type="AlphaFoldDB" id="A0A916S4M6"/>
<evidence type="ECO:0000256" key="1">
    <source>
        <dbReference type="SAM" id="Phobius"/>
    </source>
</evidence>
<reference evidence="2" key="2">
    <citation type="submission" date="2020-09" db="EMBL/GenBank/DDBJ databases">
        <authorList>
            <person name="Sun Q."/>
            <person name="Zhou Y."/>
        </authorList>
    </citation>
    <scope>NUCLEOTIDE SEQUENCE</scope>
    <source>
        <strain evidence="2">CGMCC 1.12408</strain>
    </source>
</reference>
<proteinExistence type="predicted"/>
<keyword evidence="1" id="KW-0812">Transmembrane</keyword>
<feature type="transmembrane region" description="Helical" evidence="1">
    <location>
        <begin position="78"/>
        <end position="102"/>
    </location>
</feature>
<accession>A0A916S4M6</accession>
<keyword evidence="1" id="KW-1133">Transmembrane helix</keyword>
<protein>
    <submittedName>
        <fullName evidence="2">Uncharacterized protein</fullName>
    </submittedName>
</protein>
<name>A0A916S4M6_9BACI</name>
<keyword evidence="1" id="KW-0472">Membrane</keyword>
<dbReference type="Proteomes" id="UP000613512">
    <property type="component" value="Unassembled WGS sequence"/>
</dbReference>
<reference evidence="2" key="1">
    <citation type="journal article" date="2014" name="Int. J. Syst. Evol. Microbiol.">
        <title>Complete genome sequence of Corynebacterium casei LMG S-19264T (=DSM 44701T), isolated from a smear-ripened cheese.</title>
        <authorList>
            <consortium name="US DOE Joint Genome Institute (JGI-PGF)"/>
            <person name="Walter F."/>
            <person name="Albersmeier A."/>
            <person name="Kalinowski J."/>
            <person name="Ruckert C."/>
        </authorList>
    </citation>
    <scope>NUCLEOTIDE SEQUENCE</scope>
    <source>
        <strain evidence="2">CGMCC 1.12408</strain>
    </source>
</reference>
<sequence>MEESVKALKREMSSELIQLQLEQKAFKRRVSTTANLFVPGIGFILYNGSILKGLITLLLFVLYNFIYFNNEVYSMGDWFLTFVFYVPAIAIWLVSTIMVASLDD</sequence>
<evidence type="ECO:0000313" key="2">
    <source>
        <dbReference type="EMBL" id="GGA80475.1"/>
    </source>
</evidence>
<comment type="caution">
    <text evidence="2">The sequence shown here is derived from an EMBL/GenBank/DDBJ whole genome shotgun (WGS) entry which is preliminary data.</text>
</comment>